<evidence type="ECO:0000256" key="1">
    <source>
        <dbReference type="SAM" id="MobiDB-lite"/>
    </source>
</evidence>
<evidence type="ECO:0008006" key="4">
    <source>
        <dbReference type="Google" id="ProtNLM"/>
    </source>
</evidence>
<dbReference type="AlphaFoldDB" id="Q1YLQ4"/>
<evidence type="ECO:0000313" key="3">
    <source>
        <dbReference type="Proteomes" id="UP000000321"/>
    </source>
</evidence>
<sequence length="113" mass="12541">MAGTPNPDSHESRMASRRRTRLRPVKLVTVAGRFIEDGTAIDVSETGCRIRRFNTGRVPARLAVYDEADNSFRLALVIWSRGPEIGVRFVGTPRAGTRADVHRLTGRFYAVTG</sequence>
<dbReference type="EMBL" id="AAPJ01000001">
    <property type="protein sequence ID" value="EAS51677.1"/>
    <property type="molecule type" value="Genomic_DNA"/>
</dbReference>
<keyword evidence="3" id="KW-1185">Reference proteome</keyword>
<organism evidence="2 3">
    <name type="scientific">Aurantimonas manganoxydans (strain ATCC BAA-1229 / DSM 21871 / SI85-9A1)</name>
    <dbReference type="NCBI Taxonomy" id="287752"/>
    <lineage>
        <taxon>Bacteria</taxon>
        <taxon>Pseudomonadati</taxon>
        <taxon>Pseudomonadota</taxon>
        <taxon>Alphaproteobacteria</taxon>
        <taxon>Hyphomicrobiales</taxon>
        <taxon>Aurantimonadaceae</taxon>
        <taxon>Aurantimonas</taxon>
    </lineage>
</organism>
<dbReference type="Proteomes" id="UP000000321">
    <property type="component" value="Unassembled WGS sequence"/>
</dbReference>
<evidence type="ECO:0000313" key="2">
    <source>
        <dbReference type="EMBL" id="EAS51677.1"/>
    </source>
</evidence>
<dbReference type="BioCyc" id="AURANTIMONAS:SI859A1_02493-MONOMER"/>
<dbReference type="OrthoDB" id="7916643at2"/>
<reference evidence="2 3" key="1">
    <citation type="journal article" date="2008" name="Appl. Environ. Microbiol.">
        <title>Genomic insights into Mn(II) oxidation by the marine alphaproteobacterium Aurantimonas sp. strain SI85-9A1.</title>
        <authorList>
            <person name="Dick G.J."/>
            <person name="Podell S."/>
            <person name="Johnson H.A."/>
            <person name="Rivera-Espinoza Y."/>
            <person name="Bernier-Latmani R."/>
            <person name="McCarthy J.K."/>
            <person name="Torpey J.W."/>
            <person name="Clement B.G."/>
            <person name="Gaasterland T."/>
            <person name="Tebo B.M."/>
        </authorList>
    </citation>
    <scope>NUCLEOTIDE SEQUENCE [LARGE SCALE GENOMIC DNA]</scope>
    <source>
        <strain evidence="2 3">SI85-9A1</strain>
    </source>
</reference>
<comment type="caution">
    <text evidence="2">The sequence shown here is derived from an EMBL/GenBank/DDBJ whole genome shotgun (WGS) entry which is preliminary data.</text>
</comment>
<proteinExistence type="predicted"/>
<feature type="region of interest" description="Disordered" evidence="1">
    <location>
        <begin position="1"/>
        <end position="20"/>
    </location>
</feature>
<protein>
    <recommendedName>
        <fullName evidence="4">PilZ domain-containing protein</fullName>
    </recommendedName>
</protein>
<accession>Q1YLQ4</accession>
<dbReference type="HOGENOM" id="CLU_2129782_0_0_5"/>
<gene>
    <name evidence="2" type="ORF">SI859A1_02493</name>
</gene>
<dbReference type="RefSeq" id="WP_009210315.1">
    <property type="nucleotide sequence ID" value="NZ_BBWP01000002.1"/>
</dbReference>
<name>Q1YLQ4_AURMS</name>